<dbReference type="CDD" id="cd04818">
    <property type="entry name" value="PA_subtilisin_1"/>
    <property type="match status" value="1"/>
</dbReference>
<dbReference type="SUPFAM" id="SSF55486">
    <property type="entry name" value="Metalloproteases ('zincins'), catalytic domain"/>
    <property type="match status" value="1"/>
</dbReference>
<dbReference type="GO" id="GO:0006508">
    <property type="term" value="P:proteolysis"/>
    <property type="evidence" value="ECO:0007669"/>
    <property type="project" value="UniProtKB-KW"/>
</dbReference>
<sequence>MNRLPLLLCAAALVAVAAPDRHFDAFLRLPANRSLAVSTDSLAARGANVTHEEKRLGLPTFIWLDGQPPATTPEVAARETLQRFADVLQLDRATLTALAVREVHQNDRSGTVVRFNQSVDGVPVFRSQLDVLLNRAGAPIAISGYAAPSSFVLAAERTFSLSAELAAQKAFFTLTKQPTAFRVTGGAAGWVQLALVENTKWHLSSPTRARQVFYLLGDRLEPAWHVELDLSAVTSTDAQMFAAVVSARDGRLLMFHDLTSDAGYRVWASTQDFLPLNPYGTSASPHPTGVPDGFQPAFVPADFVTLDNRGFSRNDPWLAPNATTLTGNNVDAYADLVAPDGYTPNTTDLRPTSTSPNNFDFSFNLNLSPAANNTQRSAVVTQSFYDVNVLHDVFYDFGFDERAGNAQAFNFGRGGREGDFIRVEAQDFGGRNNANMSTPADGASPRMQMYVFDGEPQLRVTAPAGIARLYGADTAAFGPQTFDVTGNLIRTTGADLGCTAYPAGAFAGGVALIDRGTCDFSLKALNAQNAGAIAVIIANNAAGAAPGLGGSNPAVTIPVLSTTNTVGALFRSTTGTITVQLRRNADLDRDGALDSQIVAHEWGHYLTNRLIGDSAGLVNNQGRSMGEGWGDFVALLQTVREEDRLRPGNSNFQGVYAAATYATTGGANDGIYFGIRRVPYSTDLTKNPLTLKHIANGTALPTTAPMSSSNATINSEVHNSGEVWGVMLWECYAALLNAYPFAEARDRMHAYLVAALKMTPVSPTFLEARDALWAAAAASDPADYQRFVNAFSKRGAGLGAVVADRDAQDHIGVTESFVNGNALRVLEISLADDLVGCDQDGILDVNETGLLRVTVKNVGGGALAAFNATLSASGATAALNFPNGNTMSFPALQRGATATRTVPVQLVAATGATPRSGLTINFDEPSLPTAQRTASFDTRVHADEAFGNSAVDAFETTGDAWQRVGFTRSGVAHADNASSIADFTLTSPWLTPHATLPFSFNFKERHSFEYENTTFWDGAVIEVTTDGINWLDLFDEYGVNPGYTAFLQTSGNPLTERAAIVGFGTGFPAYTTRNVNLGTTFAGTPIRIRIRAGADEAIGAYGIDVDDFTVVNAGTPFTSFVAESGGTCNRKPIAFAPNVTAVEGTLANDVLTRTPVQLNGSASRDPDGSALTFTWTQLAGPAVTLTGANTATPSFIADVSTDTRFTFRLVVNDGIENSSPVNVDALVTNVNRRPIAVATAPATVNELTVVTLDGSTSTDADGETLTFEWTQTAGPTVALSSSTDAAPTFTAPDVTTDTVLTFDLVANDGITDSAPVSVSVTVSHVDVAPTVNAGADLTVPGRTSVTLTATGADADGDAITYSWAQSSGTPVVLTGATFTSPDIKTAEDLVFVVTATANGKTATDSVTVRVLADQAPMVNAGFDVTVPGRAATSLGAFASDPEGDALTYAWAQTSGPMVALMGASSATPTFISPNVPMVTQLTFEVTVTANGLTVMDSVTVNVLADEAPSVNAGFDFAVAGRTATSLGAFASDPEGDAITWSWSQTSGPMVALSGANTANPTFTSPNVPMATTLEFEVTVTANGLSATDSVTVTVGADRAPTVTAANVSVASRTATTLTAIANDADGDAITFAWTQTSGTTVTLTGADTASPSFTSPDVASGSETLVFNVVVTANGATASADVTVTVNAANRRPVVSGLNDVTENERVALTLTATGMDPDADALTWQWRQTGGPTVTFTGATTDTITFTTPDVSSDTVLSFSVTAKDADDEPATATVKVTVKNVNRAPTAVATSVGSNAGERIVLSGAGSTDADGEALTATWTQLDGPPVELTGASELVASFIAPKVDVATNFTFELTVTDGSASTAERVTVSVQPLPAMGGGCGCSSGIEALPLALLAVVLRGRRRRS</sequence>
<keyword evidence="9" id="KW-0862">Zinc</keyword>
<evidence type="ECO:0000256" key="11">
    <source>
        <dbReference type="ARBA" id="ARBA00023145"/>
    </source>
</evidence>
<dbReference type="InterPro" id="IPR027268">
    <property type="entry name" value="Peptidase_M4/M1_CTD_sf"/>
</dbReference>
<evidence type="ECO:0000256" key="9">
    <source>
        <dbReference type="ARBA" id="ARBA00022833"/>
    </source>
</evidence>
<keyword evidence="15" id="KW-0808">Transferase</keyword>
<comment type="similarity">
    <text evidence="3">Belongs to the peptidase M36 family.</text>
</comment>
<dbReference type="Pfam" id="PF02128">
    <property type="entry name" value="Peptidase_M36"/>
    <property type="match status" value="1"/>
</dbReference>
<evidence type="ECO:0000313" key="15">
    <source>
        <dbReference type="EMBL" id="PZR16619.1"/>
    </source>
</evidence>
<evidence type="ECO:0000256" key="4">
    <source>
        <dbReference type="ARBA" id="ARBA00022525"/>
    </source>
</evidence>
<dbReference type="GO" id="GO:0004222">
    <property type="term" value="F:metalloendopeptidase activity"/>
    <property type="evidence" value="ECO:0007669"/>
    <property type="project" value="InterPro"/>
</dbReference>
<dbReference type="InterPro" id="IPR046450">
    <property type="entry name" value="PA_dom_sf"/>
</dbReference>
<evidence type="ECO:0000313" key="16">
    <source>
        <dbReference type="Proteomes" id="UP000249061"/>
    </source>
</evidence>
<evidence type="ECO:0000256" key="5">
    <source>
        <dbReference type="ARBA" id="ARBA00022670"/>
    </source>
</evidence>
<dbReference type="NCBIfam" id="NF038112">
    <property type="entry name" value="myxo_dep_M36"/>
    <property type="match status" value="1"/>
</dbReference>
<dbReference type="Pfam" id="PF07504">
    <property type="entry name" value="FTP"/>
    <property type="match status" value="1"/>
</dbReference>
<evidence type="ECO:0000256" key="2">
    <source>
        <dbReference type="ARBA" id="ARBA00004613"/>
    </source>
</evidence>
<feature type="signal peptide" evidence="12">
    <location>
        <begin position="1"/>
        <end position="17"/>
    </location>
</feature>
<accession>A0A2W5TLZ9</accession>
<dbReference type="Gene3D" id="3.10.170.10">
    <property type="match status" value="1"/>
</dbReference>
<evidence type="ECO:0000256" key="10">
    <source>
        <dbReference type="ARBA" id="ARBA00023049"/>
    </source>
</evidence>
<dbReference type="GO" id="GO:0008270">
    <property type="term" value="F:zinc ion binding"/>
    <property type="evidence" value="ECO:0007669"/>
    <property type="project" value="InterPro"/>
</dbReference>
<comment type="caution">
    <text evidence="15">The sequence shown here is derived from an EMBL/GenBank/DDBJ whole genome shotgun (WGS) entry which is preliminary data.</text>
</comment>
<evidence type="ECO:0000256" key="6">
    <source>
        <dbReference type="ARBA" id="ARBA00022723"/>
    </source>
</evidence>
<feature type="domain" description="Dystroglycan-type cadherin-like" evidence="14">
    <location>
        <begin position="1693"/>
        <end position="1787"/>
    </location>
</feature>
<dbReference type="PANTHER" id="PTHR33478">
    <property type="entry name" value="EXTRACELLULAR METALLOPROTEINASE MEP"/>
    <property type="match status" value="1"/>
</dbReference>
<protein>
    <submittedName>
        <fullName evidence="15">Histidine kinase</fullName>
    </submittedName>
</protein>
<dbReference type="InterPro" id="IPR022409">
    <property type="entry name" value="PKD/Chitinase_dom"/>
</dbReference>
<keyword evidence="8" id="KW-0378">Hydrolase</keyword>
<dbReference type="PANTHER" id="PTHR33478:SF1">
    <property type="entry name" value="EXTRACELLULAR METALLOPROTEINASE MEP"/>
    <property type="match status" value="1"/>
</dbReference>
<gene>
    <name evidence="15" type="ORF">DI536_05525</name>
</gene>
<dbReference type="Proteomes" id="UP000249061">
    <property type="component" value="Unassembled WGS sequence"/>
</dbReference>
<dbReference type="GO" id="GO:0016020">
    <property type="term" value="C:membrane"/>
    <property type="evidence" value="ECO:0007669"/>
    <property type="project" value="InterPro"/>
</dbReference>
<dbReference type="InterPro" id="IPR050371">
    <property type="entry name" value="Fungal_virulence_M36"/>
</dbReference>
<feature type="domain" description="PKD/Chitinase" evidence="13">
    <location>
        <begin position="1602"/>
        <end position="1689"/>
    </location>
</feature>
<feature type="chain" id="PRO_5015980839" evidence="12">
    <location>
        <begin position="18"/>
        <end position="1908"/>
    </location>
</feature>
<comment type="subcellular location">
    <subcellularLocation>
        <location evidence="2">Secreted</location>
    </subcellularLocation>
</comment>
<dbReference type="InterPro" id="IPR006644">
    <property type="entry name" value="Cadg"/>
</dbReference>
<dbReference type="SMART" id="SM00736">
    <property type="entry name" value="CADG"/>
    <property type="match status" value="1"/>
</dbReference>
<dbReference type="GO" id="GO:0005615">
    <property type="term" value="C:extracellular space"/>
    <property type="evidence" value="ECO:0007669"/>
    <property type="project" value="InterPro"/>
</dbReference>
<feature type="domain" description="PKD/Chitinase" evidence="13">
    <location>
        <begin position="1788"/>
        <end position="1876"/>
    </location>
</feature>
<dbReference type="InterPro" id="IPR001842">
    <property type="entry name" value="Peptidase_M36"/>
</dbReference>
<dbReference type="SMART" id="SM00089">
    <property type="entry name" value="PKD"/>
    <property type="match status" value="6"/>
</dbReference>
<dbReference type="InterPro" id="IPR013783">
    <property type="entry name" value="Ig-like_fold"/>
</dbReference>
<evidence type="ECO:0000256" key="7">
    <source>
        <dbReference type="ARBA" id="ARBA00022729"/>
    </source>
</evidence>
<dbReference type="Gene3D" id="2.60.40.10">
    <property type="entry name" value="Immunoglobulins"/>
    <property type="match status" value="6"/>
</dbReference>
<keyword evidence="15" id="KW-0418">Kinase</keyword>
<evidence type="ECO:0000256" key="8">
    <source>
        <dbReference type="ARBA" id="ARBA00022801"/>
    </source>
</evidence>
<dbReference type="Gene3D" id="1.10.390.10">
    <property type="entry name" value="Neutral Protease Domain 2"/>
    <property type="match status" value="1"/>
</dbReference>
<evidence type="ECO:0000256" key="12">
    <source>
        <dbReference type="SAM" id="SignalP"/>
    </source>
</evidence>
<organism evidence="15 16">
    <name type="scientific">Archangium gephyra</name>
    <dbReference type="NCBI Taxonomy" id="48"/>
    <lineage>
        <taxon>Bacteria</taxon>
        <taxon>Pseudomonadati</taxon>
        <taxon>Myxococcota</taxon>
        <taxon>Myxococcia</taxon>
        <taxon>Myxococcales</taxon>
        <taxon>Cystobacterineae</taxon>
        <taxon>Archangiaceae</taxon>
        <taxon>Archangium</taxon>
    </lineage>
</organism>
<keyword evidence="10" id="KW-0482">Metalloprotease</keyword>
<proteinExistence type="inferred from homology"/>
<feature type="domain" description="PKD/Chitinase" evidence="13">
    <location>
        <begin position="1507"/>
        <end position="1597"/>
    </location>
</feature>
<feature type="domain" description="PKD/Chitinase" evidence="13">
    <location>
        <begin position="1330"/>
        <end position="1413"/>
    </location>
</feature>
<name>A0A2W5TLZ9_9BACT</name>
<reference evidence="15 16" key="1">
    <citation type="submission" date="2017-08" db="EMBL/GenBank/DDBJ databases">
        <title>Infants hospitalized years apart are colonized by the same room-sourced microbial strains.</title>
        <authorList>
            <person name="Brooks B."/>
            <person name="Olm M.R."/>
            <person name="Firek B.A."/>
            <person name="Baker R."/>
            <person name="Thomas B.C."/>
            <person name="Morowitz M.J."/>
            <person name="Banfield J.F."/>
        </authorList>
    </citation>
    <scope>NUCLEOTIDE SEQUENCE [LARGE SCALE GENOMIC DNA]</scope>
    <source>
        <strain evidence="15">S2_003_000_R2_14</strain>
    </source>
</reference>
<evidence type="ECO:0000256" key="1">
    <source>
        <dbReference type="ARBA" id="ARBA00001947"/>
    </source>
</evidence>
<dbReference type="Pfam" id="PF22352">
    <property type="entry name" value="K319L-like_PKD"/>
    <property type="match status" value="8"/>
</dbReference>
<dbReference type="Pfam" id="PF02225">
    <property type="entry name" value="PA"/>
    <property type="match status" value="1"/>
</dbReference>
<comment type="cofactor">
    <cofactor evidence="1">
        <name>Zn(2+)</name>
        <dbReference type="ChEBI" id="CHEBI:29105"/>
    </cofactor>
</comment>
<evidence type="ECO:0000259" key="13">
    <source>
        <dbReference type="SMART" id="SM00089"/>
    </source>
</evidence>
<feature type="domain" description="PKD/Chitinase" evidence="13">
    <location>
        <begin position="1144"/>
        <end position="1228"/>
    </location>
</feature>
<dbReference type="Gene3D" id="2.60.40.3010">
    <property type="match status" value="2"/>
</dbReference>
<evidence type="ECO:0000256" key="3">
    <source>
        <dbReference type="ARBA" id="ARBA00006006"/>
    </source>
</evidence>
<dbReference type="SUPFAM" id="SSF52025">
    <property type="entry name" value="PA domain"/>
    <property type="match status" value="1"/>
</dbReference>
<dbReference type="EMBL" id="QFQP01000003">
    <property type="protein sequence ID" value="PZR16619.1"/>
    <property type="molecule type" value="Genomic_DNA"/>
</dbReference>
<dbReference type="InterPro" id="IPR011096">
    <property type="entry name" value="FTP_domain"/>
</dbReference>
<keyword evidence="7 12" id="KW-0732">Signal</keyword>
<dbReference type="InterPro" id="IPR003137">
    <property type="entry name" value="PA_domain"/>
</dbReference>
<dbReference type="GO" id="GO:0016301">
    <property type="term" value="F:kinase activity"/>
    <property type="evidence" value="ECO:0007669"/>
    <property type="project" value="UniProtKB-KW"/>
</dbReference>
<keyword evidence="4" id="KW-0964">Secreted</keyword>
<keyword evidence="5" id="KW-0645">Protease</keyword>
<feature type="domain" description="PKD/Chitinase" evidence="13">
    <location>
        <begin position="1692"/>
        <end position="1783"/>
    </location>
</feature>
<keyword evidence="11" id="KW-0865">Zymogen</keyword>
<dbReference type="Gene3D" id="3.50.30.30">
    <property type="match status" value="1"/>
</dbReference>
<evidence type="ECO:0000259" key="14">
    <source>
        <dbReference type="SMART" id="SM00736"/>
    </source>
</evidence>
<keyword evidence="6" id="KW-0479">Metal-binding</keyword>